<dbReference type="PANTHER" id="PTHR37827:SF1">
    <property type="entry name" value="HNH DOMAIN-CONTAINING PROTEIN"/>
    <property type="match status" value="1"/>
</dbReference>
<evidence type="ECO:0008006" key="3">
    <source>
        <dbReference type="Google" id="ProtNLM"/>
    </source>
</evidence>
<keyword evidence="2" id="KW-1185">Reference proteome</keyword>
<dbReference type="PANTHER" id="PTHR37827">
    <property type="entry name" value="TUDOR DOMAIN-CONTAINING PROTEIN"/>
    <property type="match status" value="1"/>
</dbReference>
<evidence type="ECO:0000313" key="2">
    <source>
        <dbReference type="Proteomes" id="UP000443090"/>
    </source>
</evidence>
<gene>
    <name evidence="1" type="ORF">LOCC1_G002787</name>
</gene>
<dbReference type="AlphaFoldDB" id="A0A8H8S591"/>
<dbReference type="EMBL" id="QGMI01000123">
    <property type="protein sequence ID" value="TVY46862.1"/>
    <property type="molecule type" value="Genomic_DNA"/>
</dbReference>
<reference evidence="1 2" key="1">
    <citation type="submission" date="2018-05" db="EMBL/GenBank/DDBJ databases">
        <title>Genome sequencing and assembly of the regulated plant pathogen Lachnellula willkommii and related sister species for the development of diagnostic species identification markers.</title>
        <authorList>
            <person name="Giroux E."/>
            <person name="Bilodeau G."/>
        </authorList>
    </citation>
    <scope>NUCLEOTIDE SEQUENCE [LARGE SCALE GENOMIC DNA]</scope>
    <source>
        <strain evidence="1 2">CBS 160.35</strain>
    </source>
</reference>
<organism evidence="1 2">
    <name type="scientific">Lachnellula occidentalis</name>
    <dbReference type="NCBI Taxonomy" id="215460"/>
    <lineage>
        <taxon>Eukaryota</taxon>
        <taxon>Fungi</taxon>
        <taxon>Dikarya</taxon>
        <taxon>Ascomycota</taxon>
        <taxon>Pezizomycotina</taxon>
        <taxon>Leotiomycetes</taxon>
        <taxon>Helotiales</taxon>
        <taxon>Lachnaceae</taxon>
        <taxon>Lachnellula</taxon>
    </lineage>
</organism>
<comment type="caution">
    <text evidence="1">The sequence shown here is derived from an EMBL/GenBank/DDBJ whole genome shotgun (WGS) entry which is preliminary data.</text>
</comment>
<name>A0A8H8S591_9HELO</name>
<evidence type="ECO:0000313" key="1">
    <source>
        <dbReference type="EMBL" id="TVY46862.1"/>
    </source>
</evidence>
<protein>
    <recommendedName>
        <fullName evidence="3">HNH domain-containing protein</fullName>
    </recommendedName>
</protein>
<dbReference type="OrthoDB" id="4850648at2759"/>
<proteinExistence type="predicted"/>
<feature type="non-terminal residue" evidence="1">
    <location>
        <position position="266"/>
    </location>
</feature>
<dbReference type="Proteomes" id="UP000443090">
    <property type="component" value="Unassembled WGS sequence"/>
</dbReference>
<sequence length="266" mass="30392">IIRTDHLTINLVMKDENEEHNFQLFRECLSTPLIEKSSIAPTKKARKARAGRKTAIKPISASTEEPDDAAELADFIDYVATEIFTNLPPELQTLTYSTWLNTPSLQSQYSIPVPQDTISKLINTLPLAITDTLTTYSILTPTKTTLEFLTPVLTSYLETLTTAPPAAAQLRAKATECEICLREWVPLTFHHLIPRAVHAKALKRGWHTEDRLESVAWLCRACHSFVHRVASHEELARDWFTVERLMEREDVRRFGEWVGRVRWKAT</sequence>
<accession>A0A8H8S591</accession>